<reference evidence="2" key="1">
    <citation type="journal article" date="2020" name="Stud. Mycol.">
        <title>101 Dothideomycetes genomes: a test case for predicting lifestyles and emergence of pathogens.</title>
        <authorList>
            <person name="Haridas S."/>
            <person name="Albert R."/>
            <person name="Binder M."/>
            <person name="Bloem J."/>
            <person name="Labutti K."/>
            <person name="Salamov A."/>
            <person name="Andreopoulos B."/>
            <person name="Baker S."/>
            <person name="Barry K."/>
            <person name="Bills G."/>
            <person name="Bluhm B."/>
            <person name="Cannon C."/>
            <person name="Castanera R."/>
            <person name="Culley D."/>
            <person name="Daum C."/>
            <person name="Ezra D."/>
            <person name="Gonzalez J."/>
            <person name="Henrissat B."/>
            <person name="Kuo A."/>
            <person name="Liang C."/>
            <person name="Lipzen A."/>
            <person name="Lutzoni F."/>
            <person name="Magnuson J."/>
            <person name="Mondo S."/>
            <person name="Nolan M."/>
            <person name="Ohm R."/>
            <person name="Pangilinan J."/>
            <person name="Park H.-J."/>
            <person name="Ramirez L."/>
            <person name="Alfaro M."/>
            <person name="Sun H."/>
            <person name="Tritt A."/>
            <person name="Yoshinaga Y."/>
            <person name="Zwiers L.-H."/>
            <person name="Turgeon B."/>
            <person name="Goodwin S."/>
            <person name="Spatafora J."/>
            <person name="Crous P."/>
            <person name="Grigoriev I."/>
        </authorList>
    </citation>
    <scope>NUCLEOTIDE SEQUENCE</scope>
    <source>
        <strain evidence="2">CBS 175.79</strain>
    </source>
</reference>
<feature type="compositionally biased region" description="Polar residues" evidence="1">
    <location>
        <begin position="18"/>
        <end position="38"/>
    </location>
</feature>
<dbReference type="OrthoDB" id="3799620at2759"/>
<dbReference type="EMBL" id="ML978068">
    <property type="protein sequence ID" value="KAF2018194.1"/>
    <property type="molecule type" value="Genomic_DNA"/>
</dbReference>
<dbReference type="AlphaFoldDB" id="A0A6A5Y0V8"/>
<keyword evidence="3" id="KW-1185">Reference proteome</keyword>
<organism evidence="2 3">
    <name type="scientific">Aaosphaeria arxii CBS 175.79</name>
    <dbReference type="NCBI Taxonomy" id="1450172"/>
    <lineage>
        <taxon>Eukaryota</taxon>
        <taxon>Fungi</taxon>
        <taxon>Dikarya</taxon>
        <taxon>Ascomycota</taxon>
        <taxon>Pezizomycotina</taxon>
        <taxon>Dothideomycetes</taxon>
        <taxon>Pleosporomycetidae</taxon>
        <taxon>Pleosporales</taxon>
        <taxon>Pleosporales incertae sedis</taxon>
        <taxon>Aaosphaeria</taxon>
    </lineage>
</organism>
<evidence type="ECO:0000313" key="3">
    <source>
        <dbReference type="Proteomes" id="UP000799778"/>
    </source>
</evidence>
<dbReference type="RefSeq" id="XP_033386533.1">
    <property type="nucleotide sequence ID" value="XM_033533080.1"/>
</dbReference>
<proteinExistence type="predicted"/>
<gene>
    <name evidence="2" type="ORF">BU24DRAFT_479578</name>
</gene>
<dbReference type="GeneID" id="54290477"/>
<accession>A0A6A5Y0V8</accession>
<feature type="region of interest" description="Disordered" evidence="1">
    <location>
        <begin position="1"/>
        <end position="49"/>
    </location>
</feature>
<protein>
    <submittedName>
        <fullName evidence="2">Uncharacterized protein</fullName>
    </submittedName>
</protein>
<name>A0A6A5Y0V8_9PLEO</name>
<dbReference type="Proteomes" id="UP000799778">
    <property type="component" value="Unassembled WGS sequence"/>
</dbReference>
<feature type="compositionally biased region" description="Basic residues" evidence="1">
    <location>
        <begin position="1"/>
        <end position="14"/>
    </location>
</feature>
<evidence type="ECO:0000313" key="2">
    <source>
        <dbReference type="EMBL" id="KAF2018194.1"/>
    </source>
</evidence>
<evidence type="ECO:0000256" key="1">
    <source>
        <dbReference type="SAM" id="MobiDB-lite"/>
    </source>
</evidence>
<sequence length="371" mass="43211">MKWYKLKLSRRGRRAVSNAESEPDTSSNNRAGQAVQVTDKQEEGETSIESVPEVRNYATFFDLPPELRDQIYDHLWNDSCIVHEQKAENIQILILYGAETQHYYAGLPSWINLSDRFRDECLGQLNRAGRLTIAEDILVPPGYGGNWYKTDGELTVETLRRMTTWDIKKLQLNWRLQHSNKPCYLEGRHYPEYDPECCKDYLRLYFKNSGAIVDKLRWLKGKGVVPKRIPINIVFQPDYAWVLGLFLSGRVDEEDILYDLEVLSALPQQFDRLEIRLSGSLYFGESSESEEETNSNSDSLEMDGYDLAWKQVHREFYRKCWRLVTNQFVETMKELTNEEEEEVNIRCCESGNSGLDKDAIWNMVIEGQNLS</sequence>